<reference evidence="2" key="2">
    <citation type="submission" date="2015-07" db="EMBL/GenBank/DDBJ databases">
        <title>The genome sequence of Plasmodium falciparum IGH-CR14.</title>
        <authorList>
            <consortium name="The Broad Institute Genome Sequencing Platform"/>
            <person name="Volkman S.K."/>
            <person name="Neafsey D.E."/>
            <person name="Dash A.P."/>
            <person name="Chitnis C.E."/>
            <person name="Hartl D.L."/>
            <person name="Young S.K."/>
            <person name="Kodira C.D."/>
            <person name="Zeng Q."/>
            <person name="Koehrsen M."/>
            <person name="Godfrey P."/>
            <person name="Alvarado L."/>
            <person name="Berlin A."/>
            <person name="Borenstein D."/>
            <person name="Chen Z."/>
            <person name="Engels R."/>
            <person name="Freedman E."/>
            <person name="Gellesch M."/>
            <person name="Goldberg J."/>
            <person name="Griggs A."/>
            <person name="Gujja S."/>
            <person name="Heiman D."/>
            <person name="Hepburn T."/>
            <person name="Howarth C."/>
            <person name="Jen D."/>
            <person name="Larson L."/>
            <person name="Lewis B."/>
            <person name="Mehta T."/>
            <person name="Park D."/>
            <person name="Pearson M."/>
            <person name="Roberts A."/>
            <person name="Saif S."/>
            <person name="Shea T."/>
            <person name="Shenoy N."/>
            <person name="Sisk P."/>
            <person name="Stolte C."/>
            <person name="Sykes S."/>
            <person name="Walk T."/>
            <person name="White J."/>
            <person name="Yandava C."/>
            <person name="Wirth D.F."/>
            <person name="Nusbaum C."/>
            <person name="Birren B."/>
        </authorList>
    </citation>
    <scope>NUCLEOTIDE SEQUENCE [LARGE SCALE GENOMIC DNA]</scope>
    <source>
        <strain evidence="2">IGH-CR14</strain>
    </source>
</reference>
<reference evidence="2" key="1">
    <citation type="submission" date="2015-07" db="EMBL/GenBank/DDBJ databases">
        <title>Annotation of Plasmodium falciparum IGH-CR14.</title>
        <authorList>
            <consortium name="The Broad Institute Genome Sequencing Platform"/>
            <person name="Volkman S.K."/>
            <person name="Neafsey D.E."/>
            <person name="Dash A.P."/>
            <person name="Chitnis C.E."/>
            <person name="Hartl D.L."/>
            <person name="Young S.K."/>
            <person name="Zeng Q."/>
            <person name="Koehrsen M."/>
            <person name="Alvarado L."/>
            <person name="Berlin A."/>
            <person name="Borenstein D."/>
            <person name="Chapman S.B."/>
            <person name="Chen Z."/>
            <person name="Engels R."/>
            <person name="Freedman E."/>
            <person name="Gellesch M."/>
            <person name="Goldberg J."/>
            <person name="Griggs A."/>
            <person name="Gujja S."/>
            <person name="Heilman E.R."/>
            <person name="Heiman D.I."/>
            <person name="Howarth C."/>
            <person name="Jen D."/>
            <person name="Larson L."/>
            <person name="Mehta T."/>
            <person name="Neiman D."/>
            <person name="Park D."/>
            <person name="Pearson M."/>
            <person name="Roberts A."/>
            <person name="Saif S."/>
            <person name="Shea T."/>
            <person name="Shenoy N."/>
            <person name="Sisk P."/>
            <person name="Stolte C."/>
            <person name="Sykes S."/>
            <person name="Walk T."/>
            <person name="White J."/>
            <person name="Yandava C."/>
            <person name="Haas B."/>
            <person name="Henn M.R."/>
            <person name="Nusbaum C."/>
            <person name="Birren B."/>
        </authorList>
    </citation>
    <scope>NUCLEOTIDE SEQUENCE [LARGE SCALE GENOMIC DNA]</scope>
    <source>
        <strain evidence="2">IGH-CR14</strain>
    </source>
</reference>
<dbReference type="EMBL" id="GG664973">
    <property type="protein sequence ID" value="KNG74160.1"/>
    <property type="molecule type" value="Genomic_DNA"/>
</dbReference>
<gene>
    <name evidence="1" type="ORF">PFMG_00236</name>
</gene>
<dbReference type="OrthoDB" id="345648at2759"/>
<dbReference type="Proteomes" id="UP000054562">
    <property type="component" value="Unassembled WGS sequence"/>
</dbReference>
<dbReference type="InterPro" id="IPR056347">
    <property type="entry name" value="Microp_apicomplexa_8"/>
</dbReference>
<dbReference type="AlphaFoldDB" id="A0A0L1I4N6"/>
<protein>
    <submittedName>
        <fullName evidence="1">Uncharacterized protein</fullName>
    </submittedName>
</protein>
<sequence length="595" mass="70296">MKGSTKIPLMKKMNPHVLTKNNLIASKNMNTKNDQNYLNPSEYSEQARNNDNTICESVYENACSPDNETFDFVNENFNDDSNEDMFPYESYMNKEKNYKNKQMLESEELIFQNEMLRNVFKSSQKIKEMQRELFNVDTKNFIPVVYPVENKNGAYSIPRDYSKNIDTVETIDMVHNNDKAHCAVKNKKCPNDNSADVQNNEKNNNLYDKYEGKITIKKDNTQQYNIKSNKNKESILKSKLDSHASRIGEIKVNIDDIKTGLLSYYSNVFSLDEYDIEDRINILRYGEKTKNTSDLNNIKYSYEMNDIPIKPSYFYDNSKLHNSSYTSYEKKYIPNDYYYKDNEIGNYDHLKGSKSIDTYNNQDIKNSLYENMSKSVNKYDHYGQIAELLTSLKNKCDDANFKVQDLSSRFCKYENPDNRFWVHNLVPEHLRKPALYKDDDLRKHLVVTYSQLFNEAMLNKKKIEALEKKLHILKLRDIPFNNKFIEKMIKINLFNYIRATSCYGNFFILKRYKSHINSVSILQQFYNRLPIRKKYIKAIKKGTLIWDKGQVKIPPLKIEGYDPPKKCLSPLVKNRNNQYRGKFENLKSHRVEFQD</sequence>
<organism evidence="1 2">
    <name type="scientific">Plasmodium falciparum IGH-CR14</name>
    <dbReference type="NCBI Taxonomy" id="580059"/>
    <lineage>
        <taxon>Eukaryota</taxon>
        <taxon>Sar</taxon>
        <taxon>Alveolata</taxon>
        <taxon>Apicomplexa</taxon>
        <taxon>Aconoidasida</taxon>
        <taxon>Haemosporida</taxon>
        <taxon>Plasmodiidae</taxon>
        <taxon>Plasmodium</taxon>
        <taxon>Plasmodium (Laverania)</taxon>
    </lineage>
</organism>
<accession>A0A0L1I4N6</accession>
<name>A0A0L1I4N6_PLAFA</name>
<evidence type="ECO:0000313" key="1">
    <source>
        <dbReference type="EMBL" id="KNG74160.1"/>
    </source>
</evidence>
<evidence type="ECO:0000313" key="2">
    <source>
        <dbReference type="Proteomes" id="UP000054562"/>
    </source>
</evidence>
<proteinExistence type="predicted"/>
<dbReference type="Pfam" id="PF23512">
    <property type="entry name" value="Microp_apicomplexa_8"/>
    <property type="match status" value="1"/>
</dbReference>